<evidence type="ECO:0000256" key="1">
    <source>
        <dbReference type="SAM" id="SignalP"/>
    </source>
</evidence>
<dbReference type="InterPro" id="IPR036779">
    <property type="entry name" value="LysM_dom_sf"/>
</dbReference>
<accession>A0A014MIR8</accession>
<dbReference type="PROSITE" id="PS51782">
    <property type="entry name" value="LYSM"/>
    <property type="match status" value="1"/>
</dbReference>
<evidence type="ECO:0000313" key="3">
    <source>
        <dbReference type="EMBL" id="EXU81606.1"/>
    </source>
</evidence>
<dbReference type="SMART" id="SM00257">
    <property type="entry name" value="LysM"/>
    <property type="match status" value="1"/>
</dbReference>
<dbReference type="RefSeq" id="WP_043378548.1">
    <property type="nucleotide sequence ID" value="NZ_JBOK01000002.1"/>
</dbReference>
<feature type="domain" description="LysM" evidence="2">
    <location>
        <begin position="58"/>
        <end position="107"/>
    </location>
</feature>
<dbReference type="Pfam" id="PF01476">
    <property type="entry name" value="LysM"/>
    <property type="match status" value="1"/>
</dbReference>
<dbReference type="InterPro" id="IPR052196">
    <property type="entry name" value="Bact_Kbp"/>
</dbReference>
<keyword evidence="1" id="KW-0732">Signal</keyword>
<comment type="caution">
    <text evidence="3">The sequence shown here is derived from an EMBL/GenBank/DDBJ whole genome shotgun (WGS) entry which is preliminary data.</text>
</comment>
<reference evidence="3 4" key="1">
    <citation type="submission" date="2014-01" db="EMBL/GenBank/DDBJ databases">
        <title>Interspecies Systems Biology Uncovers Metabolites Affecting C. elegans Gene Expression and Life History Traits.</title>
        <authorList>
            <person name="Watson E."/>
            <person name="Macneil L.T."/>
            <person name="Ritter A.D."/>
            <person name="Yilmaz L.S."/>
            <person name="Rosebrock A.P."/>
            <person name="Caudy A.A."/>
            <person name="Walhout A.J."/>
        </authorList>
    </citation>
    <scope>NUCLEOTIDE SEQUENCE [LARGE SCALE GENOMIC DNA]</scope>
    <source>
        <strain evidence="3 4">DA1877</strain>
    </source>
</reference>
<keyword evidence="4" id="KW-1185">Reference proteome</keyword>
<feature type="signal peptide" evidence="1">
    <location>
        <begin position="1"/>
        <end position="25"/>
    </location>
</feature>
<evidence type="ECO:0000313" key="4">
    <source>
        <dbReference type="Proteomes" id="UP000020766"/>
    </source>
</evidence>
<dbReference type="SUPFAM" id="SSF54106">
    <property type="entry name" value="LysM domain"/>
    <property type="match status" value="1"/>
</dbReference>
<proteinExistence type="predicted"/>
<dbReference type="STRING" id="225991.MA05_02330"/>
<dbReference type="AlphaFoldDB" id="A0A014MIR8"/>
<organism evidence="3 4">
    <name type="scientific">Comamonas aquatica DA1877</name>
    <dbReference type="NCBI Taxonomy" id="1457173"/>
    <lineage>
        <taxon>Bacteria</taxon>
        <taxon>Pseudomonadati</taxon>
        <taxon>Pseudomonadota</taxon>
        <taxon>Betaproteobacteria</taxon>
        <taxon>Burkholderiales</taxon>
        <taxon>Comamonadaceae</taxon>
        <taxon>Comamonas</taxon>
    </lineage>
</organism>
<dbReference type="InterPro" id="IPR018392">
    <property type="entry name" value="LysM"/>
</dbReference>
<sequence>MKGTATTWIWAIGTLLCGATAAVQAQPSFPVTAAQRATAQQVAQQGVPLAALNPNAPDSYTVQSGDTLWRIAGLYLRQPWRWPELWGMNLQAIANPHLIYPGQVLYLEKSGGYARLSSTRGTGTPTVKLTPRVRSESLSDLALPTLQMHLIEPFLSEPLVVDTDTLQRAPRIIAGDNERIMLSPGDRAYARGPVDAPLLHSPGTSRSYRLFRQATPVRDPITKEILGYEAQYLGQAELERSETPAPPAPDKVQHSPTLPASVHITRIKEEILAGDRLLPEPPRQYLSFVPHAPKEPVTAHVASLYSSTAVRYGTQHQVVAINKGTQDGVVPGMVLSLMTQGQTMVDKTDPQRATVKLPDEENGLAMVFRSFDRVSYVLIMDIQHGVQIGDRLTSPQ</sequence>
<dbReference type="Proteomes" id="UP000020766">
    <property type="component" value="Unassembled WGS sequence"/>
</dbReference>
<dbReference type="CDD" id="cd00118">
    <property type="entry name" value="LysM"/>
    <property type="match status" value="1"/>
</dbReference>
<name>A0A014MIR8_9BURK</name>
<dbReference type="Gene3D" id="3.10.350.10">
    <property type="entry name" value="LysM domain"/>
    <property type="match status" value="1"/>
</dbReference>
<feature type="chain" id="PRO_5001472277" evidence="1">
    <location>
        <begin position="26"/>
        <end position="396"/>
    </location>
</feature>
<dbReference type="PANTHER" id="PTHR34700">
    <property type="entry name" value="POTASSIUM BINDING PROTEIN KBP"/>
    <property type="match status" value="1"/>
</dbReference>
<protein>
    <submittedName>
        <fullName evidence="3">Peptidoglycan-binding protein</fullName>
    </submittedName>
</protein>
<gene>
    <name evidence="3" type="ORF">AX13_07325</name>
</gene>
<dbReference type="PANTHER" id="PTHR34700:SF4">
    <property type="entry name" value="PHAGE-LIKE ELEMENT PBSX PROTEIN XKDP"/>
    <property type="match status" value="1"/>
</dbReference>
<dbReference type="PATRIC" id="fig|1457173.3.peg.483"/>
<evidence type="ECO:0000259" key="2">
    <source>
        <dbReference type="PROSITE" id="PS51782"/>
    </source>
</evidence>
<dbReference type="EMBL" id="JBOK01000002">
    <property type="protein sequence ID" value="EXU81606.1"/>
    <property type="molecule type" value="Genomic_DNA"/>
</dbReference>